<accession>A0A699ZYE9</accession>
<protein>
    <submittedName>
        <fullName evidence="1">Uncharacterized protein</fullName>
    </submittedName>
</protein>
<name>A0A699ZYE9_HAELA</name>
<sequence length="128" mass="14700">MATYLPTGTVKALEKVRNALYSIGLREPWKVTGSWTVPDYLHYMPDGTQYRKVSPGSQPIKAIIPHDHASLVYDIKYHPRDFRRNNKFTARTLDTKPYDFDKMFASAPLTPSQLKLVERPGLMPTRGY</sequence>
<dbReference type="PANTHER" id="PTHR36391:SF1">
    <property type="entry name" value="FURRY"/>
    <property type="match status" value="1"/>
</dbReference>
<evidence type="ECO:0000313" key="2">
    <source>
        <dbReference type="Proteomes" id="UP000485058"/>
    </source>
</evidence>
<organism evidence="1 2">
    <name type="scientific">Haematococcus lacustris</name>
    <name type="common">Green alga</name>
    <name type="synonym">Haematococcus pluvialis</name>
    <dbReference type="NCBI Taxonomy" id="44745"/>
    <lineage>
        <taxon>Eukaryota</taxon>
        <taxon>Viridiplantae</taxon>
        <taxon>Chlorophyta</taxon>
        <taxon>core chlorophytes</taxon>
        <taxon>Chlorophyceae</taxon>
        <taxon>CS clade</taxon>
        <taxon>Chlamydomonadales</taxon>
        <taxon>Haematococcaceae</taxon>
        <taxon>Haematococcus</taxon>
    </lineage>
</organism>
<dbReference type="PANTHER" id="PTHR36391">
    <property type="entry name" value="FURRY"/>
    <property type="match status" value="1"/>
</dbReference>
<comment type="caution">
    <text evidence="1">The sequence shown here is derived from an EMBL/GenBank/DDBJ whole genome shotgun (WGS) entry which is preliminary data.</text>
</comment>
<dbReference type="Proteomes" id="UP000485058">
    <property type="component" value="Unassembled WGS sequence"/>
</dbReference>
<proteinExistence type="predicted"/>
<dbReference type="EMBL" id="BLLF01003066">
    <property type="protein sequence ID" value="GFH26240.1"/>
    <property type="molecule type" value="Genomic_DNA"/>
</dbReference>
<evidence type="ECO:0000313" key="1">
    <source>
        <dbReference type="EMBL" id="GFH26240.1"/>
    </source>
</evidence>
<keyword evidence="2" id="KW-1185">Reference proteome</keyword>
<dbReference type="AlphaFoldDB" id="A0A699ZYE9"/>
<gene>
    <name evidence="1" type="ORF">HaLaN_24354</name>
</gene>
<reference evidence="1 2" key="1">
    <citation type="submission" date="2020-02" db="EMBL/GenBank/DDBJ databases">
        <title>Draft genome sequence of Haematococcus lacustris strain NIES-144.</title>
        <authorList>
            <person name="Morimoto D."/>
            <person name="Nakagawa S."/>
            <person name="Yoshida T."/>
            <person name="Sawayama S."/>
        </authorList>
    </citation>
    <scope>NUCLEOTIDE SEQUENCE [LARGE SCALE GENOMIC DNA]</scope>
    <source>
        <strain evidence="1 2">NIES-144</strain>
    </source>
</reference>